<dbReference type="AlphaFoldDB" id="A0AAD6U5X7"/>
<name>A0AAD6U5X7_9AGAR</name>
<dbReference type="Pfam" id="PF13409">
    <property type="entry name" value="GST_N_2"/>
    <property type="match status" value="1"/>
</dbReference>
<dbReference type="Gene3D" id="1.20.1050.10">
    <property type="match status" value="1"/>
</dbReference>
<dbReference type="GO" id="GO:0005737">
    <property type="term" value="C:cytoplasm"/>
    <property type="evidence" value="ECO:0007669"/>
    <property type="project" value="TreeGrafter"/>
</dbReference>
<sequence>MSPPIVFYDIPSTLPNKSWSPNTLKTKYALNFKNIPFKIVWVEYPDIERVSKEIGAPPTSNKPDGRPHYTLPMIHDPSTGAVISDSSNIAAYLDATYPDTPRLLPEGTFGLFRAFEAAASALLTPVYPWALPASHSFLNPPSQDYFRSTREKSLGKTLEALVPTGEEGAAAWANFKAGFGKMDEWVRASGTGATYFMDKTPSYADIWIAGYVLWLKLVLPDKWEDMKTWHDGRWATLLRNMEKYEGVPE</sequence>
<dbReference type="SUPFAM" id="SSF52833">
    <property type="entry name" value="Thioredoxin-like"/>
    <property type="match status" value="1"/>
</dbReference>
<dbReference type="InterPro" id="IPR054416">
    <property type="entry name" value="GST_UstS-like_C"/>
</dbReference>
<dbReference type="InterPro" id="IPR036249">
    <property type="entry name" value="Thioredoxin-like_sf"/>
</dbReference>
<evidence type="ECO:0000313" key="3">
    <source>
        <dbReference type="Proteomes" id="UP001222325"/>
    </source>
</evidence>
<gene>
    <name evidence="2" type="ORF">B0H15DRAFT_922830</name>
</gene>
<dbReference type="InterPro" id="IPR050983">
    <property type="entry name" value="GST_Omega/HSP26"/>
</dbReference>
<dbReference type="Proteomes" id="UP001222325">
    <property type="component" value="Unassembled WGS sequence"/>
</dbReference>
<evidence type="ECO:0000259" key="1">
    <source>
        <dbReference type="PROSITE" id="PS50404"/>
    </source>
</evidence>
<proteinExistence type="predicted"/>
<dbReference type="PROSITE" id="PS50404">
    <property type="entry name" value="GST_NTER"/>
    <property type="match status" value="1"/>
</dbReference>
<reference evidence="2" key="1">
    <citation type="submission" date="2023-03" db="EMBL/GenBank/DDBJ databases">
        <title>Massive genome expansion in bonnet fungi (Mycena s.s.) driven by repeated elements and novel gene families across ecological guilds.</title>
        <authorList>
            <consortium name="Lawrence Berkeley National Laboratory"/>
            <person name="Harder C.B."/>
            <person name="Miyauchi S."/>
            <person name="Viragh M."/>
            <person name="Kuo A."/>
            <person name="Thoen E."/>
            <person name="Andreopoulos B."/>
            <person name="Lu D."/>
            <person name="Skrede I."/>
            <person name="Drula E."/>
            <person name="Henrissat B."/>
            <person name="Morin E."/>
            <person name="Kohler A."/>
            <person name="Barry K."/>
            <person name="LaButti K."/>
            <person name="Morin E."/>
            <person name="Salamov A."/>
            <person name="Lipzen A."/>
            <person name="Mereny Z."/>
            <person name="Hegedus B."/>
            <person name="Baldrian P."/>
            <person name="Stursova M."/>
            <person name="Weitz H."/>
            <person name="Taylor A."/>
            <person name="Grigoriev I.V."/>
            <person name="Nagy L.G."/>
            <person name="Martin F."/>
            <person name="Kauserud H."/>
        </authorList>
    </citation>
    <scope>NUCLEOTIDE SEQUENCE</scope>
    <source>
        <strain evidence="2">CBHHK173m</strain>
    </source>
</reference>
<feature type="domain" description="GST N-terminal" evidence="1">
    <location>
        <begin position="10"/>
        <end position="101"/>
    </location>
</feature>
<dbReference type="PANTHER" id="PTHR43968:SF6">
    <property type="entry name" value="GLUTATHIONE S-TRANSFERASE OMEGA"/>
    <property type="match status" value="1"/>
</dbReference>
<evidence type="ECO:0000313" key="2">
    <source>
        <dbReference type="EMBL" id="KAJ7088884.1"/>
    </source>
</evidence>
<dbReference type="PANTHER" id="PTHR43968">
    <property type="match status" value="1"/>
</dbReference>
<dbReference type="EMBL" id="JARJCN010000025">
    <property type="protein sequence ID" value="KAJ7088884.1"/>
    <property type="molecule type" value="Genomic_DNA"/>
</dbReference>
<dbReference type="InterPro" id="IPR036282">
    <property type="entry name" value="Glutathione-S-Trfase_C_sf"/>
</dbReference>
<protein>
    <recommendedName>
        <fullName evidence="1">GST N-terminal domain-containing protein</fullName>
    </recommendedName>
</protein>
<keyword evidence="3" id="KW-1185">Reference proteome</keyword>
<dbReference type="Pfam" id="PF22041">
    <property type="entry name" value="GST_C_7"/>
    <property type="match status" value="1"/>
</dbReference>
<dbReference type="InterPro" id="IPR004045">
    <property type="entry name" value="Glutathione_S-Trfase_N"/>
</dbReference>
<organism evidence="2 3">
    <name type="scientific">Mycena belliarum</name>
    <dbReference type="NCBI Taxonomy" id="1033014"/>
    <lineage>
        <taxon>Eukaryota</taxon>
        <taxon>Fungi</taxon>
        <taxon>Dikarya</taxon>
        <taxon>Basidiomycota</taxon>
        <taxon>Agaricomycotina</taxon>
        <taxon>Agaricomycetes</taxon>
        <taxon>Agaricomycetidae</taxon>
        <taxon>Agaricales</taxon>
        <taxon>Marasmiineae</taxon>
        <taxon>Mycenaceae</taxon>
        <taxon>Mycena</taxon>
    </lineage>
</organism>
<accession>A0AAD6U5X7</accession>
<comment type="caution">
    <text evidence="2">The sequence shown here is derived from an EMBL/GenBank/DDBJ whole genome shotgun (WGS) entry which is preliminary data.</text>
</comment>
<dbReference type="SUPFAM" id="SSF47616">
    <property type="entry name" value="GST C-terminal domain-like"/>
    <property type="match status" value="1"/>
</dbReference>
<dbReference type="Gene3D" id="3.40.30.10">
    <property type="entry name" value="Glutaredoxin"/>
    <property type="match status" value="1"/>
</dbReference>